<dbReference type="InterPro" id="IPR036291">
    <property type="entry name" value="NAD(P)-bd_dom_sf"/>
</dbReference>
<name>A0ABT3H010_9RHOB</name>
<evidence type="ECO:0000313" key="3">
    <source>
        <dbReference type="EMBL" id="MCW1933122.1"/>
    </source>
</evidence>
<protein>
    <submittedName>
        <fullName evidence="3">SDR family oxidoreductase</fullName>
    </submittedName>
</protein>
<evidence type="ECO:0000313" key="4">
    <source>
        <dbReference type="Proteomes" id="UP001208938"/>
    </source>
</evidence>
<proteinExistence type="inferred from homology"/>
<keyword evidence="4" id="KW-1185">Reference proteome</keyword>
<dbReference type="InterPro" id="IPR002347">
    <property type="entry name" value="SDR_fam"/>
</dbReference>
<dbReference type="NCBIfam" id="NF005489">
    <property type="entry name" value="PRK07102.1"/>
    <property type="match status" value="1"/>
</dbReference>
<reference evidence="3 4" key="1">
    <citation type="submission" date="2022-10" db="EMBL/GenBank/DDBJ databases">
        <title>Pararhodobacter sp. nov., isolated from marine algae.</title>
        <authorList>
            <person name="Choi B.J."/>
            <person name="Kim J.M."/>
            <person name="Lee J.K."/>
            <person name="Choi D.G."/>
            <person name="Jeon C.O."/>
        </authorList>
    </citation>
    <scope>NUCLEOTIDE SEQUENCE [LARGE SCALE GENOMIC DNA]</scope>
    <source>
        <strain evidence="3 4">ZQ420</strain>
    </source>
</reference>
<comment type="similarity">
    <text evidence="1">Belongs to the short-chain dehydrogenases/reductases (SDR) family.</text>
</comment>
<evidence type="ECO:0000256" key="1">
    <source>
        <dbReference type="ARBA" id="ARBA00006484"/>
    </source>
</evidence>
<dbReference type="Pfam" id="PF00106">
    <property type="entry name" value="adh_short"/>
    <property type="match status" value="1"/>
</dbReference>
<organism evidence="3 4">
    <name type="scientific">Pararhodobacter zhoushanensis</name>
    <dbReference type="NCBI Taxonomy" id="2479545"/>
    <lineage>
        <taxon>Bacteria</taxon>
        <taxon>Pseudomonadati</taxon>
        <taxon>Pseudomonadota</taxon>
        <taxon>Alphaproteobacteria</taxon>
        <taxon>Rhodobacterales</taxon>
        <taxon>Paracoccaceae</taxon>
        <taxon>Pararhodobacter</taxon>
    </lineage>
</organism>
<dbReference type="RefSeq" id="WP_264506070.1">
    <property type="nucleotide sequence ID" value="NZ_JAPDFL010000001.1"/>
</dbReference>
<accession>A0ABT3H010</accession>
<evidence type="ECO:0000256" key="2">
    <source>
        <dbReference type="ARBA" id="ARBA00023002"/>
    </source>
</evidence>
<dbReference type="CDD" id="cd05233">
    <property type="entry name" value="SDR_c"/>
    <property type="match status" value="1"/>
</dbReference>
<dbReference type="Gene3D" id="3.40.50.720">
    <property type="entry name" value="NAD(P)-binding Rossmann-like Domain"/>
    <property type="match status" value="1"/>
</dbReference>
<comment type="caution">
    <text evidence="3">The sequence shown here is derived from an EMBL/GenBank/DDBJ whole genome shotgun (WGS) entry which is preliminary data.</text>
</comment>
<dbReference type="EMBL" id="JAPDFL010000001">
    <property type="protein sequence ID" value="MCW1933122.1"/>
    <property type="molecule type" value="Genomic_DNA"/>
</dbReference>
<dbReference type="PANTHER" id="PTHR44196:SF3">
    <property type="entry name" value="SHORT CHAIN DEHYDROGENASE FAMILY PROTEIN"/>
    <property type="match status" value="1"/>
</dbReference>
<sequence>MSSVLILGARSDIARACAQFYAKQGYAVQLAARDPAGLEADATDLHLRHRVPVTCHAFDVLDTASFAGFIEALPILPDTVICAVGFMGEQAASERDPQAAALVMRSNYEGPSLILGLLAERFADRNSGTLVGISSVAGDRGRASNYVYGSAKAGFTAFLSGLRNRLSRTRVQVITVKPGFVATRMTEGMDLNPRLTAQPDEVARAIWTAQAKGRSVIYVRGIWRLVMTIIRLLPEAVFKKTSL</sequence>
<gene>
    <name evidence="3" type="ORF">OKW52_12865</name>
</gene>
<dbReference type="PRINTS" id="PR00081">
    <property type="entry name" value="GDHRDH"/>
</dbReference>
<dbReference type="Proteomes" id="UP001208938">
    <property type="component" value="Unassembled WGS sequence"/>
</dbReference>
<dbReference type="SUPFAM" id="SSF51735">
    <property type="entry name" value="NAD(P)-binding Rossmann-fold domains"/>
    <property type="match status" value="1"/>
</dbReference>
<dbReference type="PANTHER" id="PTHR44196">
    <property type="entry name" value="DEHYDROGENASE/REDUCTASE SDR FAMILY MEMBER 7B"/>
    <property type="match status" value="1"/>
</dbReference>
<keyword evidence="2" id="KW-0560">Oxidoreductase</keyword>